<dbReference type="RefSeq" id="WP_334315427.1">
    <property type="nucleotide sequence ID" value="NZ_CP065938.1"/>
</dbReference>
<keyword evidence="4 9" id="KW-0547">Nucleotide-binding</keyword>
<gene>
    <name evidence="9 15" type="primary">lon</name>
    <name evidence="15" type="ORF">JBF11_00455</name>
</gene>
<dbReference type="SMART" id="SM00382">
    <property type="entry name" value="AAA"/>
    <property type="match status" value="1"/>
</dbReference>
<evidence type="ECO:0000256" key="4">
    <source>
        <dbReference type="ARBA" id="ARBA00022741"/>
    </source>
</evidence>
<protein>
    <recommendedName>
        <fullName evidence="9 10">Lon protease</fullName>
        <ecNumber evidence="9 10">3.4.21.53</ecNumber>
    </recommendedName>
    <alternativeName>
        <fullName evidence="9">ATP-dependent protease La</fullName>
    </alternativeName>
</protein>
<keyword evidence="2 9" id="KW-0963">Cytoplasm</keyword>
<comment type="function">
    <text evidence="9">ATP-dependent serine protease that mediates the selective degradation of mutant and abnormal proteins as well as certain short-lived regulatory proteins. Required for cellular homeostasis and for survival from DNA damage and developmental changes induced by stress. Degrades polypeptides processively to yield small peptide fragments that are 5 to 10 amino acids long. Binds to DNA in a double-stranded, site-specific manner.</text>
</comment>
<evidence type="ECO:0000256" key="3">
    <source>
        <dbReference type="ARBA" id="ARBA00022670"/>
    </source>
</evidence>
<dbReference type="InterPro" id="IPR015947">
    <property type="entry name" value="PUA-like_sf"/>
</dbReference>
<dbReference type="Proteomes" id="UP001058120">
    <property type="component" value="Chromosome"/>
</dbReference>
<dbReference type="PIRSF" id="PIRSF001174">
    <property type="entry name" value="Lon_proteas"/>
    <property type="match status" value="1"/>
</dbReference>
<dbReference type="SUPFAM" id="SSF88697">
    <property type="entry name" value="PUA domain-like"/>
    <property type="match status" value="1"/>
</dbReference>
<dbReference type="NCBIfam" id="TIGR00763">
    <property type="entry name" value="lon"/>
    <property type="match status" value="1"/>
</dbReference>
<feature type="domain" description="Lon N-terminal" evidence="14">
    <location>
        <begin position="12"/>
        <end position="228"/>
    </location>
</feature>
<dbReference type="PRINTS" id="PR00830">
    <property type="entry name" value="ENDOLAPTASE"/>
</dbReference>
<dbReference type="NCBIfam" id="NF008053">
    <property type="entry name" value="PRK10787.1"/>
    <property type="match status" value="1"/>
</dbReference>
<dbReference type="Pfam" id="PF05362">
    <property type="entry name" value="Lon_C"/>
    <property type="match status" value="1"/>
</dbReference>
<evidence type="ECO:0000256" key="1">
    <source>
        <dbReference type="ARBA" id="ARBA00004496"/>
    </source>
</evidence>
<evidence type="ECO:0000256" key="12">
    <source>
        <dbReference type="RuleBase" id="RU000591"/>
    </source>
</evidence>
<name>A0ABY5Y213_9BACT</name>
<dbReference type="Gene3D" id="3.30.230.10">
    <property type="match status" value="1"/>
</dbReference>
<dbReference type="EC" id="3.4.21.53" evidence="9 10"/>
<keyword evidence="8 9" id="KW-0346">Stress response</keyword>
<dbReference type="Pfam" id="PF02190">
    <property type="entry name" value="LON_substr_bdg"/>
    <property type="match status" value="1"/>
</dbReference>
<dbReference type="InterPro" id="IPR020568">
    <property type="entry name" value="Ribosomal_Su5_D2-typ_SF"/>
</dbReference>
<keyword evidence="5 9" id="KW-0378">Hydrolase</keyword>
<comment type="subunit">
    <text evidence="9 10">Homohexamer. Organized in a ring with a central cavity.</text>
</comment>
<evidence type="ECO:0000256" key="8">
    <source>
        <dbReference type="ARBA" id="ARBA00023016"/>
    </source>
</evidence>
<dbReference type="PROSITE" id="PS51786">
    <property type="entry name" value="LON_PROTEOLYTIC"/>
    <property type="match status" value="1"/>
</dbReference>
<dbReference type="SMART" id="SM00464">
    <property type="entry name" value="LON"/>
    <property type="match status" value="1"/>
</dbReference>
<feature type="active site" evidence="9 11">
    <location>
        <position position="747"/>
    </location>
</feature>
<dbReference type="SUPFAM" id="SSF54211">
    <property type="entry name" value="Ribosomal protein S5 domain 2-like"/>
    <property type="match status" value="1"/>
</dbReference>
<accession>A0ABY5Y213</accession>
<dbReference type="CDD" id="cd19500">
    <property type="entry name" value="RecA-like_Lon"/>
    <property type="match status" value="1"/>
</dbReference>
<evidence type="ECO:0000256" key="9">
    <source>
        <dbReference type="HAMAP-Rule" id="MF_01973"/>
    </source>
</evidence>
<dbReference type="HAMAP" id="MF_01973">
    <property type="entry name" value="lon_bact"/>
    <property type="match status" value="1"/>
</dbReference>
<evidence type="ECO:0000256" key="6">
    <source>
        <dbReference type="ARBA" id="ARBA00022825"/>
    </source>
</evidence>
<feature type="active site" evidence="9 11">
    <location>
        <position position="704"/>
    </location>
</feature>
<evidence type="ECO:0000256" key="5">
    <source>
        <dbReference type="ARBA" id="ARBA00022801"/>
    </source>
</evidence>
<dbReference type="InterPro" id="IPR014721">
    <property type="entry name" value="Ribsml_uS5_D2-typ_fold_subgr"/>
</dbReference>
<dbReference type="Gene3D" id="3.40.50.300">
    <property type="entry name" value="P-loop containing nucleotide triphosphate hydrolases"/>
    <property type="match status" value="1"/>
</dbReference>
<dbReference type="InterPro" id="IPR027417">
    <property type="entry name" value="P-loop_NTPase"/>
</dbReference>
<dbReference type="InterPro" id="IPR008269">
    <property type="entry name" value="Lon_proteolytic"/>
</dbReference>
<keyword evidence="16" id="KW-1185">Reference proteome</keyword>
<evidence type="ECO:0000313" key="16">
    <source>
        <dbReference type="Proteomes" id="UP001058120"/>
    </source>
</evidence>
<keyword evidence="7 9" id="KW-0067">ATP-binding</keyword>
<dbReference type="Gene3D" id="2.30.130.40">
    <property type="entry name" value="LON domain-like"/>
    <property type="match status" value="1"/>
</dbReference>
<dbReference type="InterPro" id="IPR003959">
    <property type="entry name" value="ATPase_AAA_core"/>
</dbReference>
<evidence type="ECO:0000313" key="15">
    <source>
        <dbReference type="EMBL" id="UWX05836.1"/>
    </source>
</evidence>
<dbReference type="InterPro" id="IPR004815">
    <property type="entry name" value="Lon_bac/euk-typ"/>
</dbReference>
<evidence type="ECO:0000259" key="14">
    <source>
        <dbReference type="PROSITE" id="PS51787"/>
    </source>
</evidence>
<feature type="domain" description="Lon proteolytic" evidence="13">
    <location>
        <begin position="617"/>
        <end position="798"/>
    </location>
</feature>
<comment type="similarity">
    <text evidence="9 10 11 12">Belongs to the peptidase S16 family.</text>
</comment>
<dbReference type="InterPro" id="IPR027543">
    <property type="entry name" value="Lon_bac"/>
</dbReference>
<keyword evidence="6 9" id="KW-0720">Serine protease</keyword>
<dbReference type="InterPro" id="IPR008268">
    <property type="entry name" value="Peptidase_S16_AS"/>
</dbReference>
<organism evidence="15 16">
    <name type="scientific">Taurinivorans muris</name>
    <dbReference type="NCBI Taxonomy" id="2787751"/>
    <lineage>
        <taxon>Bacteria</taxon>
        <taxon>Pseudomonadati</taxon>
        <taxon>Thermodesulfobacteriota</taxon>
        <taxon>Desulfovibrionia</taxon>
        <taxon>Desulfovibrionales</taxon>
        <taxon>Desulfovibrionaceae</taxon>
        <taxon>Taurinivorans</taxon>
    </lineage>
</organism>
<dbReference type="Gene3D" id="1.20.5.5270">
    <property type="match status" value="1"/>
</dbReference>
<feature type="binding site" evidence="9">
    <location>
        <begin position="379"/>
        <end position="386"/>
    </location>
    <ligand>
        <name>ATP</name>
        <dbReference type="ChEBI" id="CHEBI:30616"/>
    </ligand>
</feature>
<dbReference type="PANTHER" id="PTHR10046">
    <property type="entry name" value="ATP DEPENDENT LON PROTEASE FAMILY MEMBER"/>
    <property type="match status" value="1"/>
</dbReference>
<reference evidence="15" key="1">
    <citation type="submission" date="2020-12" db="EMBL/GenBank/DDBJ databases">
        <title>Taurinivorans muris gen. nov., sp. nov., fundamental and realized metabolic niche of a ubiquitous sulfidogenic bacterium in the murine intestine.</title>
        <authorList>
            <person name="Ye H."/>
            <person name="Hanson B.T."/>
            <person name="Loy A."/>
        </authorList>
    </citation>
    <scope>NUCLEOTIDE SEQUENCE</scope>
    <source>
        <strain evidence="15">LT0009</strain>
    </source>
</reference>
<dbReference type="PROSITE" id="PS01046">
    <property type="entry name" value="LON_SER"/>
    <property type="match status" value="1"/>
</dbReference>
<evidence type="ECO:0000256" key="10">
    <source>
        <dbReference type="PIRNR" id="PIRNR001174"/>
    </source>
</evidence>
<evidence type="ECO:0000256" key="2">
    <source>
        <dbReference type="ARBA" id="ARBA00022490"/>
    </source>
</evidence>
<dbReference type="PROSITE" id="PS51787">
    <property type="entry name" value="LON_N"/>
    <property type="match status" value="1"/>
</dbReference>
<comment type="induction">
    <text evidence="9">By heat shock.</text>
</comment>
<comment type="subcellular location">
    <subcellularLocation>
        <location evidence="1 9 10">Cytoplasm</location>
    </subcellularLocation>
</comment>
<dbReference type="EMBL" id="CP065938">
    <property type="protein sequence ID" value="UWX05836.1"/>
    <property type="molecule type" value="Genomic_DNA"/>
</dbReference>
<evidence type="ECO:0000259" key="13">
    <source>
        <dbReference type="PROSITE" id="PS51786"/>
    </source>
</evidence>
<proteinExistence type="evidence at transcript level"/>
<comment type="catalytic activity">
    <reaction evidence="9 10 11">
        <text>Hydrolysis of proteins in presence of ATP.</text>
        <dbReference type="EC" id="3.4.21.53"/>
    </reaction>
</comment>
<dbReference type="InterPro" id="IPR003593">
    <property type="entry name" value="AAA+_ATPase"/>
</dbReference>
<dbReference type="InterPro" id="IPR027065">
    <property type="entry name" value="Lon_Prtase"/>
</dbReference>
<dbReference type="InterPro" id="IPR046336">
    <property type="entry name" value="Lon_prtase_N_sf"/>
</dbReference>
<dbReference type="Gene3D" id="1.10.8.60">
    <property type="match status" value="1"/>
</dbReference>
<keyword evidence="3 9" id="KW-0645">Protease</keyword>
<evidence type="ECO:0000256" key="7">
    <source>
        <dbReference type="ARBA" id="ARBA00022840"/>
    </source>
</evidence>
<dbReference type="Pfam" id="PF22667">
    <property type="entry name" value="Lon_lid"/>
    <property type="match status" value="1"/>
</dbReference>
<dbReference type="InterPro" id="IPR054594">
    <property type="entry name" value="Lon_lid"/>
</dbReference>
<evidence type="ECO:0000256" key="11">
    <source>
        <dbReference type="PROSITE-ProRule" id="PRU01122"/>
    </source>
</evidence>
<dbReference type="SUPFAM" id="SSF52540">
    <property type="entry name" value="P-loop containing nucleoside triphosphate hydrolases"/>
    <property type="match status" value="1"/>
</dbReference>
<sequence>MSLFENTHGHILPMMTLREVVIFPGSITPLFVGRDISIRAIEESISSYKKHIFLVTQREADIEKPNPEDLYPIGVVSRILQLMRLPDGNIKVLFEGLYRATWDTLEGKEDMLVSHNYADIPHDFPAAFGNNNYPCLITNEIQDIDATPVEAEALYRAIHDAVDDFSKVNKKLSPEHVAAISALHHAGKLSDAIMPHLKLDFVKKQEILETLDTGERLSKVYELLNSELAVADLEKKIKSRVKDQMEKNQREYYLTEQIKAIHKEMGNEDPQAEADDLELRIREKNMPEEAKERALRELKKLRPMSPSSAEYSVARNYIDWVLDLPWNELKDIHIDIKEAKTILDNAHFGLEKPKERILEYLAVQKLTDGLKGPILCFVGPPGVGKTSLAKSVAEATGRDFVRISLGGVRDEAEIRGHRRTYVGAMPGKILMALRKAKSNNPLFCLDEIDKMTADFRGDPSSALLEVLDPEQNNTFNDHYLDLDYDLSKIFFITTANTLADIPAPLRDRMEIIELSSYLETEKMSIAKDFLLPKQRRMHGLENENLHIDDTAMLEIIRSYTREAGVRNLERQIAALCRKTAIKMVENEKRNPNIQVKKKDLRTYLGIQKYRYGDKETAAQVGVVAGLAYNNVGGDILYIETAIMPGTGKILTTGQLGSVMKESAEAAFSYVRSRANLLGLRSDFYKDIDIHIHVPEGATPKDGPSAGITIATSIASALLGIAVQDNVAMTGEITLRGRVLAIGGLREKLLAAKRSNIKTVIIPKDNKKDIEEIPKEITSSLKMKFVSHVDEVLPIAFNKKSAEIFQTSNNNADLVLSLKPHEEEEENKEEK</sequence>
<dbReference type="InterPro" id="IPR003111">
    <property type="entry name" value="Lon_prtase_N"/>
</dbReference>
<dbReference type="Gene3D" id="1.20.58.1480">
    <property type="match status" value="1"/>
</dbReference>
<dbReference type="Pfam" id="PF00004">
    <property type="entry name" value="AAA"/>
    <property type="match status" value="1"/>
</dbReference>
<dbReference type="GO" id="GO:0004252">
    <property type="term" value="F:serine-type endopeptidase activity"/>
    <property type="evidence" value="ECO:0007669"/>
    <property type="project" value="UniProtKB-EC"/>
</dbReference>